<dbReference type="InterPro" id="IPR058912">
    <property type="entry name" value="HTH_animal"/>
</dbReference>
<comment type="caution">
    <text evidence="16">Lacks conserved residue(s) required for the propagation of feature annotation.</text>
</comment>
<evidence type="ECO:0000256" key="11">
    <source>
        <dbReference type="ARBA" id="ARBA00023137"/>
    </source>
</evidence>
<dbReference type="Pfam" id="PF26215">
    <property type="entry name" value="HTH_animal"/>
    <property type="match status" value="1"/>
</dbReference>
<accession>A0A2B4SBR0</accession>
<keyword evidence="8 17" id="KW-0067">ATP-binding</keyword>
<evidence type="ECO:0000256" key="12">
    <source>
        <dbReference type="ARBA" id="ARBA00023157"/>
    </source>
</evidence>
<keyword evidence="12" id="KW-1015">Disulfide bond</keyword>
<evidence type="ECO:0000256" key="10">
    <source>
        <dbReference type="ARBA" id="ARBA00023136"/>
    </source>
</evidence>
<comment type="catalytic activity">
    <reaction evidence="15">
        <text>L-tyrosyl-[protein] + ATP = O-phospho-L-tyrosyl-[protein] + ADP + H(+)</text>
        <dbReference type="Rhea" id="RHEA:10596"/>
        <dbReference type="Rhea" id="RHEA-COMP:10136"/>
        <dbReference type="Rhea" id="RHEA-COMP:20101"/>
        <dbReference type="ChEBI" id="CHEBI:15378"/>
        <dbReference type="ChEBI" id="CHEBI:30616"/>
        <dbReference type="ChEBI" id="CHEBI:46858"/>
        <dbReference type="ChEBI" id="CHEBI:61978"/>
        <dbReference type="ChEBI" id="CHEBI:456216"/>
        <dbReference type="EC" id="2.7.10.1"/>
    </reaction>
</comment>
<feature type="domain" description="Fibronectin type-III" evidence="22">
    <location>
        <begin position="556"/>
        <end position="654"/>
    </location>
</feature>
<evidence type="ECO:0000256" key="16">
    <source>
        <dbReference type="PROSITE-ProRule" id="PRU00090"/>
    </source>
</evidence>
<dbReference type="CDD" id="cd00304">
    <property type="entry name" value="RT_like"/>
    <property type="match status" value="1"/>
</dbReference>
<evidence type="ECO:0000256" key="14">
    <source>
        <dbReference type="ARBA" id="ARBA00023180"/>
    </source>
</evidence>
<evidence type="ECO:0000256" key="6">
    <source>
        <dbReference type="ARBA" id="ARBA00022741"/>
    </source>
</evidence>
<evidence type="ECO:0000259" key="21">
    <source>
        <dbReference type="PROSITE" id="PS50041"/>
    </source>
</evidence>
<dbReference type="CDD" id="cd00063">
    <property type="entry name" value="FN3"/>
    <property type="match status" value="1"/>
</dbReference>
<dbReference type="SUPFAM" id="SSF49265">
    <property type="entry name" value="Fibronectin type III"/>
    <property type="match status" value="1"/>
</dbReference>
<dbReference type="PRINTS" id="PR00109">
    <property type="entry name" value="TYRKINASE"/>
</dbReference>
<dbReference type="InterPro" id="IPR001304">
    <property type="entry name" value="C-type_lectin-like"/>
</dbReference>
<dbReference type="EC" id="2.7.10.1" evidence="2"/>
<protein>
    <recommendedName>
        <fullName evidence="2">receptor protein-tyrosine kinase</fullName>
        <ecNumber evidence="2">2.7.10.1</ecNumber>
    </recommendedName>
</protein>
<dbReference type="Pfam" id="PF00059">
    <property type="entry name" value="Lectin_C"/>
    <property type="match status" value="1"/>
</dbReference>
<name>A0A2B4SBR0_STYPI</name>
<dbReference type="PROSITE" id="PS50011">
    <property type="entry name" value="PROTEIN_KINASE_DOM"/>
    <property type="match status" value="1"/>
</dbReference>
<dbReference type="SMART" id="SM00219">
    <property type="entry name" value="TyrKc"/>
    <property type="match status" value="1"/>
</dbReference>
<dbReference type="PROSITE" id="PS00109">
    <property type="entry name" value="PROTEIN_KINASE_TYR"/>
    <property type="match status" value="1"/>
</dbReference>
<sequence length="951" mass="108419">MGSPLGPLLANVFMSSIEDTLERQRKLPSYYRRYVDDTLTVMPDLATATTFLHTLNSAHTSVKFTMEVEKNSKLPFLGTELLNHAPRIETKVYVKPTNTGLLLHYQSHVDNRYKRSLLKTMLDRAHRLSSSWAHFSDECDRLKKVFARLKYPERLVNSTINTFLQSRIVGTQPTQTPKEPISIVRVVIPFKDQESANYVKKELKNLSMKVQTTVQPVFVSRKVGQDLKVREIKPQIVNQQRVVYQFQCDLCDADFSNAKTLRTSHGKVNYTEADKACKSNDHRSQLAKVQTIEDLQLAKNMSNTTNGIRYWTGLNIWNGTWKWSDGKMTGEQLVKIVKNYNDTKALSKEPKMFCCVVTHDALLECTNCSEKHAFLCEDFQENIFPQVDSNSSCIPASPQLNASARNASCIFYEYKGEFCKDTITSLYVYGNQSTLDFGEFETESFEAYFKWFGISKQCQPIIKDLYCRYHFPPCDETLGEPKDRRICRSSCVYLMYDVCKQEADILRKAVETSPDVETEMINCSYYITANGGDAPECYQWPDIPGDEINSTEKPPPPRDFAVKNVQATYLILAWKEPENASIHQIQSYKIERKASGSENFTVAKIVPHPGSRMIMEDLEPSTEYTIRLSSSNMYRKSSDDRFIMNLMLIIVLPLGIAFIFIVTVCVKFGSIGNSRPNKVYDEAVEISIRRNWVEVRRSDVTLQDKLGEGAFGEVFKGVVRLKGKSRACAIKKLKGSIWVIVSLAPNGCLLNELKKNRENPYYNDMRETVGFTRVDKVKIARDVACGMSYLASKKCVHRDLAARNVLLGDRNVAMVSDFGLSRDVYESGEYESLSRGMLPVRWMALESLDFFTFNTKTDVWSFGVLLWEIESEGIMPYCDLGGAMEIIDYLQSGQILAKPDGCPNEFYDMMKSCWDLDPIKRPSFTDLLALLEKELTGKKDDLLKDKNLPLN</sequence>
<dbReference type="InterPro" id="IPR000719">
    <property type="entry name" value="Prot_kinase_dom"/>
</dbReference>
<comment type="subcellular location">
    <subcellularLocation>
        <location evidence="1">Membrane</location>
        <topology evidence="1">Single-pass membrane protein</topology>
    </subcellularLocation>
</comment>
<feature type="domain" description="Reverse transcriptase" evidence="23">
    <location>
        <begin position="1"/>
        <end position="81"/>
    </location>
</feature>
<dbReference type="InterPro" id="IPR050122">
    <property type="entry name" value="RTK"/>
</dbReference>
<evidence type="ECO:0000256" key="4">
    <source>
        <dbReference type="ARBA" id="ARBA00022692"/>
    </source>
</evidence>
<dbReference type="Proteomes" id="UP000225706">
    <property type="component" value="Unassembled WGS sequence"/>
</dbReference>
<dbReference type="CDD" id="cd00192">
    <property type="entry name" value="PTKc"/>
    <property type="match status" value="1"/>
</dbReference>
<dbReference type="InterPro" id="IPR001245">
    <property type="entry name" value="Ser-Thr/Tyr_kinase_cat_dom"/>
</dbReference>
<dbReference type="CDD" id="cd00037">
    <property type="entry name" value="CLECT"/>
    <property type="match status" value="1"/>
</dbReference>
<evidence type="ECO:0000313" key="24">
    <source>
        <dbReference type="EMBL" id="PFX27311.1"/>
    </source>
</evidence>
<dbReference type="Pfam" id="PF01392">
    <property type="entry name" value="Fz"/>
    <property type="match status" value="1"/>
</dbReference>
<dbReference type="InterPro" id="IPR020067">
    <property type="entry name" value="Frizzled_dom"/>
</dbReference>
<evidence type="ECO:0000256" key="9">
    <source>
        <dbReference type="ARBA" id="ARBA00022989"/>
    </source>
</evidence>
<evidence type="ECO:0000256" key="18">
    <source>
        <dbReference type="SAM" id="Phobius"/>
    </source>
</evidence>
<keyword evidence="7 24" id="KW-0418">Kinase</keyword>
<dbReference type="InterPro" id="IPR011009">
    <property type="entry name" value="Kinase-like_dom_sf"/>
</dbReference>
<feature type="domain" description="FZ" evidence="20">
    <location>
        <begin position="404"/>
        <end position="540"/>
    </location>
</feature>
<evidence type="ECO:0000259" key="22">
    <source>
        <dbReference type="PROSITE" id="PS50853"/>
    </source>
</evidence>
<keyword evidence="5" id="KW-0677">Repeat</keyword>
<dbReference type="PROSITE" id="PS50878">
    <property type="entry name" value="RT_POL"/>
    <property type="match status" value="1"/>
</dbReference>
<dbReference type="InterPro" id="IPR008266">
    <property type="entry name" value="Tyr_kinase_AS"/>
</dbReference>
<dbReference type="InterPro" id="IPR036790">
    <property type="entry name" value="Frizzled_dom_sf"/>
</dbReference>
<evidence type="ECO:0000259" key="19">
    <source>
        <dbReference type="PROSITE" id="PS50011"/>
    </source>
</evidence>
<keyword evidence="3" id="KW-0808">Transferase</keyword>
<feature type="domain" description="C-type lectin" evidence="21">
    <location>
        <begin position="256"/>
        <end position="377"/>
    </location>
</feature>
<dbReference type="Gene3D" id="3.10.100.10">
    <property type="entry name" value="Mannose-Binding Protein A, subunit A"/>
    <property type="match status" value="1"/>
</dbReference>
<comment type="caution">
    <text evidence="24">The sequence shown here is derived from an EMBL/GenBank/DDBJ whole genome shotgun (WGS) entry which is preliminary data.</text>
</comment>
<keyword evidence="14" id="KW-0325">Glycoprotein</keyword>
<dbReference type="InterPro" id="IPR036116">
    <property type="entry name" value="FN3_sf"/>
</dbReference>
<keyword evidence="4 18" id="KW-0812">Transmembrane</keyword>
<keyword evidence="25" id="KW-1185">Reference proteome</keyword>
<evidence type="ECO:0000256" key="3">
    <source>
        <dbReference type="ARBA" id="ARBA00022679"/>
    </source>
</evidence>
<dbReference type="GO" id="GO:0005886">
    <property type="term" value="C:plasma membrane"/>
    <property type="evidence" value="ECO:0007669"/>
    <property type="project" value="TreeGrafter"/>
</dbReference>
<dbReference type="Gene3D" id="2.60.40.10">
    <property type="entry name" value="Immunoglobulins"/>
    <property type="match status" value="1"/>
</dbReference>
<keyword evidence="10 18" id="KW-0472">Membrane</keyword>
<dbReference type="InterPro" id="IPR013783">
    <property type="entry name" value="Ig-like_fold"/>
</dbReference>
<dbReference type="Gene3D" id="3.30.200.20">
    <property type="entry name" value="Phosphorylase Kinase, domain 1"/>
    <property type="match status" value="1"/>
</dbReference>
<evidence type="ECO:0000256" key="17">
    <source>
        <dbReference type="PROSITE-ProRule" id="PRU10141"/>
    </source>
</evidence>
<evidence type="ECO:0000256" key="7">
    <source>
        <dbReference type="ARBA" id="ARBA00022777"/>
    </source>
</evidence>
<proteinExistence type="predicted"/>
<dbReference type="SMART" id="SM00060">
    <property type="entry name" value="FN3"/>
    <property type="match status" value="1"/>
</dbReference>
<dbReference type="PROSITE" id="PS00107">
    <property type="entry name" value="PROTEIN_KINASE_ATP"/>
    <property type="match status" value="1"/>
</dbReference>
<dbReference type="PROSITE" id="PS50853">
    <property type="entry name" value="FN3"/>
    <property type="match status" value="1"/>
</dbReference>
<dbReference type="Gene3D" id="1.10.2000.10">
    <property type="entry name" value="Frizzled cysteine-rich domain"/>
    <property type="match status" value="1"/>
</dbReference>
<dbReference type="InterPro" id="IPR017441">
    <property type="entry name" value="Protein_kinase_ATP_BS"/>
</dbReference>
<reference evidence="25" key="1">
    <citation type="journal article" date="2017" name="bioRxiv">
        <title>Comparative analysis of the genomes of Stylophora pistillata and Acropora digitifera provides evidence for extensive differences between species of corals.</title>
        <authorList>
            <person name="Voolstra C.R."/>
            <person name="Li Y."/>
            <person name="Liew Y.J."/>
            <person name="Baumgarten S."/>
            <person name="Zoccola D."/>
            <person name="Flot J.-F."/>
            <person name="Tambutte S."/>
            <person name="Allemand D."/>
            <person name="Aranda M."/>
        </authorList>
    </citation>
    <scope>NUCLEOTIDE SEQUENCE [LARGE SCALE GENOMIC DNA]</scope>
</reference>
<feature type="binding site" evidence="17">
    <location>
        <position position="732"/>
    </location>
    <ligand>
        <name>ATP</name>
        <dbReference type="ChEBI" id="CHEBI:30616"/>
    </ligand>
</feature>
<dbReference type="OrthoDB" id="122279at2759"/>
<evidence type="ECO:0000256" key="15">
    <source>
        <dbReference type="ARBA" id="ARBA00051243"/>
    </source>
</evidence>
<organism evidence="24 25">
    <name type="scientific">Stylophora pistillata</name>
    <name type="common">Smooth cauliflower coral</name>
    <dbReference type="NCBI Taxonomy" id="50429"/>
    <lineage>
        <taxon>Eukaryota</taxon>
        <taxon>Metazoa</taxon>
        <taxon>Cnidaria</taxon>
        <taxon>Anthozoa</taxon>
        <taxon>Hexacorallia</taxon>
        <taxon>Scleractinia</taxon>
        <taxon>Astrocoeniina</taxon>
        <taxon>Pocilloporidae</taxon>
        <taxon>Stylophora</taxon>
    </lineage>
</organism>
<feature type="domain" description="Protein kinase" evidence="19">
    <location>
        <begin position="660"/>
        <end position="935"/>
    </location>
</feature>
<dbReference type="GO" id="GO:0005524">
    <property type="term" value="F:ATP binding"/>
    <property type="evidence" value="ECO:0007669"/>
    <property type="project" value="UniProtKB-UniRule"/>
</dbReference>
<keyword evidence="6 17" id="KW-0547">Nucleotide-binding</keyword>
<dbReference type="InterPro" id="IPR016187">
    <property type="entry name" value="CTDL_fold"/>
</dbReference>
<evidence type="ECO:0000256" key="2">
    <source>
        <dbReference type="ARBA" id="ARBA00011902"/>
    </source>
</evidence>
<dbReference type="Pfam" id="PF07714">
    <property type="entry name" value="PK_Tyr_Ser-Thr"/>
    <property type="match status" value="1"/>
</dbReference>
<evidence type="ECO:0000259" key="20">
    <source>
        <dbReference type="PROSITE" id="PS50038"/>
    </source>
</evidence>
<dbReference type="InterPro" id="IPR003961">
    <property type="entry name" value="FN3_dom"/>
</dbReference>
<keyword evidence="9 18" id="KW-1133">Transmembrane helix</keyword>
<dbReference type="PROSITE" id="PS50038">
    <property type="entry name" value="FZ"/>
    <property type="match status" value="1"/>
</dbReference>
<evidence type="ECO:0000256" key="8">
    <source>
        <dbReference type="ARBA" id="ARBA00022840"/>
    </source>
</evidence>
<evidence type="ECO:0000313" key="25">
    <source>
        <dbReference type="Proteomes" id="UP000225706"/>
    </source>
</evidence>
<dbReference type="PANTHER" id="PTHR24416:SF617">
    <property type="entry name" value="RET ONCOGENE, ISOFORM A"/>
    <property type="match status" value="1"/>
</dbReference>
<dbReference type="InterPro" id="IPR000477">
    <property type="entry name" value="RT_dom"/>
</dbReference>
<dbReference type="SMART" id="SM00034">
    <property type="entry name" value="CLECT"/>
    <property type="match status" value="1"/>
</dbReference>
<feature type="transmembrane region" description="Helical" evidence="18">
    <location>
        <begin position="642"/>
        <end position="666"/>
    </location>
</feature>
<dbReference type="PANTHER" id="PTHR24416">
    <property type="entry name" value="TYROSINE-PROTEIN KINASE RECEPTOR"/>
    <property type="match status" value="1"/>
</dbReference>
<evidence type="ECO:0000259" key="23">
    <source>
        <dbReference type="PROSITE" id="PS50878"/>
    </source>
</evidence>
<dbReference type="Gene3D" id="1.10.510.10">
    <property type="entry name" value="Transferase(Phosphotransferase) domain 1"/>
    <property type="match status" value="1"/>
</dbReference>
<evidence type="ECO:0000256" key="1">
    <source>
        <dbReference type="ARBA" id="ARBA00004167"/>
    </source>
</evidence>
<dbReference type="GO" id="GO:0007169">
    <property type="term" value="P:cell surface receptor protein tyrosine kinase signaling pathway"/>
    <property type="evidence" value="ECO:0007669"/>
    <property type="project" value="TreeGrafter"/>
</dbReference>
<dbReference type="FunFam" id="1.10.510.10:FF:000554">
    <property type="entry name" value="Predicted protein"/>
    <property type="match status" value="1"/>
</dbReference>
<dbReference type="SUPFAM" id="SSF56112">
    <property type="entry name" value="Protein kinase-like (PK-like)"/>
    <property type="match status" value="1"/>
</dbReference>
<dbReference type="InterPro" id="IPR020635">
    <property type="entry name" value="Tyr_kinase_cat_dom"/>
</dbReference>
<keyword evidence="13 24" id="KW-0675">Receptor</keyword>
<keyword evidence="11" id="KW-0829">Tyrosine-protein kinase</keyword>
<dbReference type="GO" id="GO:0043235">
    <property type="term" value="C:receptor complex"/>
    <property type="evidence" value="ECO:0007669"/>
    <property type="project" value="TreeGrafter"/>
</dbReference>
<evidence type="ECO:0000256" key="13">
    <source>
        <dbReference type="ARBA" id="ARBA00023170"/>
    </source>
</evidence>
<dbReference type="EMBL" id="LSMT01000106">
    <property type="protein sequence ID" value="PFX27311.1"/>
    <property type="molecule type" value="Genomic_DNA"/>
</dbReference>
<dbReference type="PROSITE" id="PS50041">
    <property type="entry name" value="C_TYPE_LECTIN_2"/>
    <property type="match status" value="1"/>
</dbReference>
<dbReference type="GO" id="GO:0004714">
    <property type="term" value="F:transmembrane receptor protein tyrosine kinase activity"/>
    <property type="evidence" value="ECO:0007669"/>
    <property type="project" value="UniProtKB-EC"/>
</dbReference>
<gene>
    <name evidence="24" type="primary">tie2</name>
    <name evidence="24" type="ORF">AWC38_SpisGene8008</name>
</gene>
<evidence type="ECO:0000256" key="5">
    <source>
        <dbReference type="ARBA" id="ARBA00022737"/>
    </source>
</evidence>
<dbReference type="SUPFAM" id="SSF56436">
    <property type="entry name" value="C-type lectin-like"/>
    <property type="match status" value="1"/>
</dbReference>
<dbReference type="Pfam" id="PF00041">
    <property type="entry name" value="fn3"/>
    <property type="match status" value="1"/>
</dbReference>
<dbReference type="InterPro" id="IPR016186">
    <property type="entry name" value="C-type_lectin-like/link_sf"/>
</dbReference>
<dbReference type="AlphaFoldDB" id="A0A2B4SBR0"/>